<dbReference type="RefSeq" id="WP_229803468.1">
    <property type="nucleotide sequence ID" value="NZ_BMXS01000009.1"/>
</dbReference>
<evidence type="ECO:0000313" key="3">
    <source>
        <dbReference type="EMBL" id="GGX92838.1"/>
    </source>
</evidence>
<name>A0ABQ2YUC0_9GAMM</name>
<reference evidence="4" key="1">
    <citation type="journal article" date="2019" name="Int. J. Syst. Evol. Microbiol.">
        <title>The Global Catalogue of Microorganisms (GCM) 10K type strain sequencing project: providing services to taxonomists for standard genome sequencing and annotation.</title>
        <authorList>
            <consortium name="The Broad Institute Genomics Platform"/>
            <consortium name="The Broad Institute Genome Sequencing Center for Infectious Disease"/>
            <person name="Wu L."/>
            <person name="Ma J."/>
        </authorList>
    </citation>
    <scope>NUCLEOTIDE SEQUENCE [LARGE SCALE GENOMIC DNA]</scope>
    <source>
        <strain evidence="4">KCTC 22228</strain>
    </source>
</reference>
<evidence type="ECO:0000313" key="4">
    <source>
        <dbReference type="Proteomes" id="UP000653056"/>
    </source>
</evidence>
<dbReference type="InterPro" id="IPR013702">
    <property type="entry name" value="FIST_domain_N"/>
</dbReference>
<protein>
    <recommendedName>
        <fullName evidence="5">FIST domain containing protein</fullName>
    </recommendedName>
</protein>
<evidence type="ECO:0000259" key="1">
    <source>
        <dbReference type="SMART" id="SM00897"/>
    </source>
</evidence>
<keyword evidence="4" id="KW-1185">Reference proteome</keyword>
<feature type="domain" description="FIST" evidence="1">
    <location>
        <begin position="30"/>
        <end position="232"/>
    </location>
</feature>
<organism evidence="3 4">
    <name type="scientific">Litchfieldella qijiaojingensis</name>
    <dbReference type="NCBI Taxonomy" id="980347"/>
    <lineage>
        <taxon>Bacteria</taxon>
        <taxon>Pseudomonadati</taxon>
        <taxon>Pseudomonadota</taxon>
        <taxon>Gammaproteobacteria</taxon>
        <taxon>Oceanospirillales</taxon>
        <taxon>Halomonadaceae</taxon>
        <taxon>Litchfieldella</taxon>
    </lineage>
</organism>
<dbReference type="Pfam" id="PF10442">
    <property type="entry name" value="FIST_C"/>
    <property type="match status" value="1"/>
</dbReference>
<feature type="domain" description="FIST C-domain" evidence="2">
    <location>
        <begin position="233"/>
        <end position="363"/>
    </location>
</feature>
<gene>
    <name evidence="3" type="ORF">GCM10007160_20460</name>
</gene>
<dbReference type="SMART" id="SM00897">
    <property type="entry name" value="FIST"/>
    <property type="match status" value="1"/>
</dbReference>
<accession>A0ABQ2YUC0</accession>
<evidence type="ECO:0000259" key="2">
    <source>
        <dbReference type="SMART" id="SM01204"/>
    </source>
</evidence>
<dbReference type="SMART" id="SM01204">
    <property type="entry name" value="FIST_C"/>
    <property type="match status" value="1"/>
</dbReference>
<dbReference type="PANTHER" id="PTHR40252">
    <property type="entry name" value="BLR0328 PROTEIN"/>
    <property type="match status" value="1"/>
</dbReference>
<dbReference type="Pfam" id="PF08495">
    <property type="entry name" value="FIST"/>
    <property type="match status" value="1"/>
</dbReference>
<dbReference type="EMBL" id="BMXS01000009">
    <property type="protein sequence ID" value="GGX92838.1"/>
    <property type="molecule type" value="Genomic_DNA"/>
</dbReference>
<evidence type="ECO:0008006" key="5">
    <source>
        <dbReference type="Google" id="ProtNLM"/>
    </source>
</evidence>
<comment type="caution">
    <text evidence="3">The sequence shown here is derived from an EMBL/GenBank/DDBJ whole genome shotgun (WGS) entry which is preliminary data.</text>
</comment>
<dbReference type="InterPro" id="IPR019494">
    <property type="entry name" value="FIST_C"/>
</dbReference>
<dbReference type="Proteomes" id="UP000653056">
    <property type="component" value="Unassembled WGS sequence"/>
</dbReference>
<sequence>MPKDRIRTAHSRATDAREAAREFHAGVSQPGMALVVFFCSSMYDLEALADELNGLFSDVPVVGCTTAGEIGPAGYLTYSLTGVSFPSSSCVAATGLLQGLQQFEPRSGNDFSQGLLRQLEGCHEPLPLESVFGLLLIDGLSLREESVARAVQDGLGRIPVVGGSAGDDLKFERTCVFHGGAFHNDAAVLALVCTSLPMTSFKTQHFVSTDNRLVVTEADTANRIVREINGLPAAEEYARLIGVSLAELTPTNFAEFPVVVLIDGADYVRSIQSINEDGSITFFCAIDEGLVLRLGRGVDLAGNLERSLEKVSEEVGSPQLVFTCDCILRSLEIDRLDGKKQVGDVLRRYNAIGFSTYGEQYGGLHVNQTLTGVAIGTPLLDED</sequence>
<proteinExistence type="predicted"/>
<dbReference type="PANTHER" id="PTHR40252:SF2">
    <property type="entry name" value="BLR0328 PROTEIN"/>
    <property type="match status" value="1"/>
</dbReference>